<gene>
    <name evidence="1" type="ORF">H8D24_04550</name>
</gene>
<evidence type="ECO:0000313" key="1">
    <source>
        <dbReference type="EMBL" id="MBC8519662.1"/>
    </source>
</evidence>
<dbReference type="AlphaFoldDB" id="A0A8J6TXG6"/>
<evidence type="ECO:0000313" key="2">
    <source>
        <dbReference type="Proteomes" id="UP000654401"/>
    </source>
</evidence>
<dbReference type="Proteomes" id="UP000654401">
    <property type="component" value="Unassembled WGS sequence"/>
</dbReference>
<accession>A0A8J6TXG6</accession>
<organism evidence="1 2">
    <name type="scientific">Candidatus Thiopontia autotrophica</name>
    <dbReference type="NCBI Taxonomy" id="2841688"/>
    <lineage>
        <taxon>Bacteria</taxon>
        <taxon>Pseudomonadati</taxon>
        <taxon>Pseudomonadota</taxon>
        <taxon>Gammaproteobacteria</taxon>
        <taxon>Candidatus Thiopontia</taxon>
    </lineage>
</organism>
<sequence>MSEDALPVTRAAKELGISRREIQQKIQSGELETFEGRVTMAQLRSVFPAAEKMETSSILEKINFIKDNAYLNRVQTAHIPDSYTLMGQVQRLRMELRMAREERMAQLRLISELTGSLQEMQRNCDEKQKVIVGNLLNMIARGSKQQK</sequence>
<name>A0A8J6TXG6_9GAMM</name>
<dbReference type="EMBL" id="JACNFK010000025">
    <property type="protein sequence ID" value="MBC8519662.1"/>
    <property type="molecule type" value="Genomic_DNA"/>
</dbReference>
<comment type="caution">
    <text evidence="1">The sequence shown here is derived from an EMBL/GenBank/DDBJ whole genome shotgun (WGS) entry which is preliminary data.</text>
</comment>
<proteinExistence type="predicted"/>
<protein>
    <submittedName>
        <fullName evidence="1">Uncharacterized protein</fullName>
    </submittedName>
</protein>
<reference evidence="1 2" key="1">
    <citation type="submission" date="2020-08" db="EMBL/GenBank/DDBJ databases">
        <title>Bridging the membrane lipid divide: bacteria of the FCB group superphylum have the potential to synthesize archaeal ether lipids.</title>
        <authorList>
            <person name="Villanueva L."/>
            <person name="Von Meijenfeldt F.A.B."/>
            <person name="Westbye A.B."/>
            <person name="Yadav S."/>
            <person name="Hopmans E.C."/>
            <person name="Dutilh B.E."/>
            <person name="Sinninghe Damste J.S."/>
        </authorList>
    </citation>
    <scope>NUCLEOTIDE SEQUENCE [LARGE SCALE GENOMIC DNA]</scope>
    <source>
        <strain evidence="1">NIOZ-UU100</strain>
    </source>
</reference>